<dbReference type="PANTHER" id="PTHR30273:SF2">
    <property type="entry name" value="PROTEIN FECR"/>
    <property type="match status" value="1"/>
</dbReference>
<dbReference type="Pfam" id="PF04773">
    <property type="entry name" value="FecR"/>
    <property type="match status" value="1"/>
</dbReference>
<keyword evidence="1" id="KW-0812">Transmembrane</keyword>
<dbReference type="HOGENOM" id="CLU_050192_1_1_10"/>
<name>A0A0F5JHB7_9BACT</name>
<dbReference type="AlphaFoldDB" id="A0A0F5JHB7"/>
<dbReference type="Proteomes" id="UP000033047">
    <property type="component" value="Unassembled WGS sequence"/>
</dbReference>
<dbReference type="PATRIC" id="fig|927665.4.peg.1895"/>
<organism evidence="4 5">
    <name type="scientific">Parabacteroides goldsteinii DSM 19448 = WAL 12034</name>
    <dbReference type="NCBI Taxonomy" id="927665"/>
    <lineage>
        <taxon>Bacteria</taxon>
        <taxon>Pseudomonadati</taxon>
        <taxon>Bacteroidota</taxon>
        <taxon>Bacteroidia</taxon>
        <taxon>Bacteroidales</taxon>
        <taxon>Tannerellaceae</taxon>
        <taxon>Parabacteroides</taxon>
    </lineage>
</organism>
<dbReference type="RefSeq" id="WP_046145925.1">
    <property type="nucleotide sequence ID" value="NZ_KQ033912.1"/>
</dbReference>
<proteinExistence type="predicted"/>
<dbReference type="GO" id="GO:0016989">
    <property type="term" value="F:sigma factor antagonist activity"/>
    <property type="evidence" value="ECO:0007669"/>
    <property type="project" value="TreeGrafter"/>
</dbReference>
<evidence type="ECO:0000313" key="4">
    <source>
        <dbReference type="EMBL" id="KKB57201.1"/>
    </source>
</evidence>
<evidence type="ECO:0000259" key="2">
    <source>
        <dbReference type="Pfam" id="PF04773"/>
    </source>
</evidence>
<comment type="caution">
    <text evidence="4">The sequence shown here is derived from an EMBL/GenBank/DDBJ whole genome shotgun (WGS) entry which is preliminary data.</text>
</comment>
<sequence length="360" mass="41343">MDKKQNILNKRSFEQAGKDLLRKVHDAESDNLLEALASWKEIEVRTTQPRTSFRLRSRYILSVAASIAVFLSVGLYFWMDTKSDTSMSLALLENNTSSLADDEIVLIESDDKMQLKDESSIKYDMDGKSNAEQHVVKKEITEEKKEKKEEINQIIVPKGRRADITFSDGTKMYVNAGTRVFYPAVFKKDKREILVEGEVFLEVEKDPSRPFIVKTNRFEVKVLGTQFNVCAYKEDAFTSVVLVNGSVEVNSGKNNRSVLSPNQMIKVNDKGTDIKEVDVFEYICWKDNMMMLNGRKVGETLDRLSRYYGRNIWYNEEIGNIPISGKLDLRENMEDVINIICQSMFLQYKTDANNNIIISK</sequence>
<feature type="domain" description="Protein FecR C-terminal" evidence="3">
    <location>
        <begin position="291"/>
        <end position="358"/>
    </location>
</feature>
<evidence type="ECO:0008006" key="6">
    <source>
        <dbReference type="Google" id="ProtNLM"/>
    </source>
</evidence>
<accession>A0A0F5JHB7</accession>
<reference evidence="4 5" key="1">
    <citation type="submission" date="2013-04" db="EMBL/GenBank/DDBJ databases">
        <title>The Genome Sequence of Parabacteroides goldsteinii DSM 19448.</title>
        <authorList>
            <consortium name="The Broad Institute Genomics Platform"/>
            <person name="Earl A."/>
            <person name="Ward D."/>
            <person name="Feldgarden M."/>
            <person name="Gevers D."/>
            <person name="Martens E."/>
            <person name="Sakamoto M."/>
            <person name="Benno Y."/>
            <person name="Song Y."/>
            <person name="Liu C."/>
            <person name="Lee J."/>
            <person name="Bolanos M."/>
            <person name="Vaisanen M.L."/>
            <person name="Finegold S.M."/>
            <person name="Walker B."/>
            <person name="Young S."/>
            <person name="Zeng Q."/>
            <person name="Gargeya S."/>
            <person name="Fitzgerald M."/>
            <person name="Haas B."/>
            <person name="Abouelleil A."/>
            <person name="Allen A.W."/>
            <person name="Alvarado L."/>
            <person name="Arachchi H.M."/>
            <person name="Berlin A.M."/>
            <person name="Chapman S.B."/>
            <person name="Gainer-Dewar J."/>
            <person name="Goldberg J."/>
            <person name="Griggs A."/>
            <person name="Gujja S."/>
            <person name="Hansen M."/>
            <person name="Howarth C."/>
            <person name="Imamovic A."/>
            <person name="Ireland A."/>
            <person name="Larimer J."/>
            <person name="McCowan C."/>
            <person name="Murphy C."/>
            <person name="Pearson M."/>
            <person name="Poon T.W."/>
            <person name="Priest M."/>
            <person name="Roberts A."/>
            <person name="Saif S."/>
            <person name="Shea T."/>
            <person name="Sisk P."/>
            <person name="Sykes S."/>
            <person name="Wortman J."/>
            <person name="Nusbaum C."/>
            <person name="Birren B."/>
        </authorList>
    </citation>
    <scope>NUCLEOTIDE SEQUENCE [LARGE SCALE GENOMIC DNA]</scope>
    <source>
        <strain evidence="4 5">DSM 19448</strain>
    </source>
</reference>
<dbReference type="InterPro" id="IPR006860">
    <property type="entry name" value="FecR"/>
</dbReference>
<dbReference type="PANTHER" id="PTHR30273">
    <property type="entry name" value="PERIPLASMIC SIGNAL SENSOR AND SIGMA FACTOR ACTIVATOR FECR-RELATED"/>
    <property type="match status" value="1"/>
</dbReference>
<dbReference type="EMBL" id="AQHV01000010">
    <property type="protein sequence ID" value="KKB57201.1"/>
    <property type="molecule type" value="Genomic_DNA"/>
</dbReference>
<evidence type="ECO:0000313" key="5">
    <source>
        <dbReference type="Proteomes" id="UP000033047"/>
    </source>
</evidence>
<dbReference type="FunFam" id="2.60.120.1440:FF:000001">
    <property type="entry name" value="Putative anti-sigma factor"/>
    <property type="match status" value="1"/>
</dbReference>
<dbReference type="Pfam" id="PF16344">
    <property type="entry name" value="FecR_C"/>
    <property type="match status" value="1"/>
</dbReference>
<feature type="transmembrane region" description="Helical" evidence="1">
    <location>
        <begin position="59"/>
        <end position="79"/>
    </location>
</feature>
<keyword evidence="1" id="KW-1133">Transmembrane helix</keyword>
<dbReference type="STRING" id="927665.HMPREF1535_01854"/>
<protein>
    <recommendedName>
        <fullName evidence="6">FecR protein domain-containing protein</fullName>
    </recommendedName>
</protein>
<dbReference type="Gene3D" id="2.60.120.1440">
    <property type="match status" value="1"/>
</dbReference>
<evidence type="ECO:0000256" key="1">
    <source>
        <dbReference type="SAM" id="Phobius"/>
    </source>
</evidence>
<feature type="domain" description="FecR protein" evidence="2">
    <location>
        <begin position="154"/>
        <end position="248"/>
    </location>
</feature>
<evidence type="ECO:0000259" key="3">
    <source>
        <dbReference type="Pfam" id="PF16344"/>
    </source>
</evidence>
<dbReference type="InterPro" id="IPR012373">
    <property type="entry name" value="Ferrdict_sens_TM"/>
</dbReference>
<dbReference type="Gene3D" id="3.55.50.30">
    <property type="match status" value="1"/>
</dbReference>
<gene>
    <name evidence="4" type="ORF">HMPREF1535_01854</name>
</gene>
<dbReference type="InterPro" id="IPR032508">
    <property type="entry name" value="FecR_C"/>
</dbReference>
<keyword evidence="1" id="KW-0472">Membrane</keyword>